<feature type="transmembrane region" description="Helical" evidence="2">
    <location>
        <begin position="66"/>
        <end position="85"/>
    </location>
</feature>
<evidence type="ECO:0000256" key="2">
    <source>
        <dbReference type="SAM" id="Phobius"/>
    </source>
</evidence>
<evidence type="ECO:0008006" key="5">
    <source>
        <dbReference type="Google" id="ProtNLM"/>
    </source>
</evidence>
<keyword evidence="2" id="KW-1133">Transmembrane helix</keyword>
<feature type="region of interest" description="Disordered" evidence="1">
    <location>
        <begin position="1"/>
        <end position="23"/>
    </location>
</feature>
<keyword evidence="2" id="KW-0812">Transmembrane</keyword>
<evidence type="ECO:0000256" key="1">
    <source>
        <dbReference type="SAM" id="MobiDB-lite"/>
    </source>
</evidence>
<keyword evidence="2" id="KW-0472">Membrane</keyword>
<reference evidence="3 4" key="1">
    <citation type="submission" date="2019-08" db="EMBL/GenBank/DDBJ databases">
        <title>Bioinformatics analysis of the strain L3 and L5.</title>
        <authorList>
            <person name="Li X."/>
        </authorList>
    </citation>
    <scope>NUCLEOTIDE SEQUENCE [LARGE SCALE GENOMIC DNA]</scope>
    <source>
        <strain evidence="3 4">L5</strain>
    </source>
</reference>
<comment type="caution">
    <text evidence="3">The sequence shown here is derived from an EMBL/GenBank/DDBJ whole genome shotgun (WGS) entry which is preliminary data.</text>
</comment>
<feature type="transmembrane region" description="Helical" evidence="2">
    <location>
        <begin position="91"/>
        <end position="112"/>
    </location>
</feature>
<sequence>MTGSTTETGSAAPKSLKAGPLPQGPDLENAEAEALADEVFAFRHYLLRNVRYHTRRASLFSQWHKATAFVGVFLGSSAALSFLLADSSTLASGMAAVVAFFSAVDLVVGTAAKEAQHMELRRRWVALQRRLESEGLSPEVYLERRTIELDEPAELSIVEMQARNDATLAMLGNEGRDQLLVIPWHQRILGQFINLDTSHIREQGENDPAIA</sequence>
<evidence type="ECO:0000313" key="4">
    <source>
        <dbReference type="Proteomes" id="UP000486760"/>
    </source>
</evidence>
<protein>
    <recommendedName>
        <fullName evidence="5">SLATT domain-containing protein</fullName>
    </recommendedName>
</protein>
<name>A0A7V7KI43_9GAMM</name>
<keyword evidence="4" id="KW-1185">Reference proteome</keyword>
<gene>
    <name evidence="3" type="ORF">F0A17_01785</name>
</gene>
<dbReference type="Proteomes" id="UP000486760">
    <property type="component" value="Unassembled WGS sequence"/>
</dbReference>
<dbReference type="EMBL" id="VTPY01000001">
    <property type="protein sequence ID" value="KAA0014405.1"/>
    <property type="molecule type" value="Genomic_DNA"/>
</dbReference>
<organism evidence="3 4">
    <name type="scientific">Billgrantia pellis</name>
    <dbReference type="NCBI Taxonomy" id="2606936"/>
    <lineage>
        <taxon>Bacteria</taxon>
        <taxon>Pseudomonadati</taxon>
        <taxon>Pseudomonadota</taxon>
        <taxon>Gammaproteobacteria</taxon>
        <taxon>Oceanospirillales</taxon>
        <taxon>Halomonadaceae</taxon>
        <taxon>Billgrantia</taxon>
    </lineage>
</organism>
<dbReference type="AlphaFoldDB" id="A0A7V7KI43"/>
<accession>A0A7V7KI43</accession>
<dbReference type="RefSeq" id="WP_149326615.1">
    <property type="nucleotide sequence ID" value="NZ_VTPY01000001.1"/>
</dbReference>
<evidence type="ECO:0000313" key="3">
    <source>
        <dbReference type="EMBL" id="KAA0014405.1"/>
    </source>
</evidence>
<proteinExistence type="predicted"/>